<proteinExistence type="predicted"/>
<sequence length="77" mass="8749">MLLQQLTPEIFFLLEGNVTICCLRLPQCYNNFTTLLSSSCCQCHNLHLDSSDFAAMHIVSYLHLVSIDVSITCYAKY</sequence>
<name>A0A2P2NY12_RHIMU</name>
<accession>A0A2P2NY12</accession>
<organism evidence="1">
    <name type="scientific">Rhizophora mucronata</name>
    <name type="common">Asiatic mangrove</name>
    <dbReference type="NCBI Taxonomy" id="61149"/>
    <lineage>
        <taxon>Eukaryota</taxon>
        <taxon>Viridiplantae</taxon>
        <taxon>Streptophyta</taxon>
        <taxon>Embryophyta</taxon>
        <taxon>Tracheophyta</taxon>
        <taxon>Spermatophyta</taxon>
        <taxon>Magnoliopsida</taxon>
        <taxon>eudicotyledons</taxon>
        <taxon>Gunneridae</taxon>
        <taxon>Pentapetalae</taxon>
        <taxon>rosids</taxon>
        <taxon>fabids</taxon>
        <taxon>Malpighiales</taxon>
        <taxon>Rhizophoraceae</taxon>
        <taxon>Rhizophora</taxon>
    </lineage>
</organism>
<evidence type="ECO:0000313" key="1">
    <source>
        <dbReference type="EMBL" id="MBX47365.1"/>
    </source>
</evidence>
<dbReference type="AlphaFoldDB" id="A0A2P2NY12"/>
<dbReference type="EMBL" id="GGEC01066881">
    <property type="protein sequence ID" value="MBX47365.1"/>
    <property type="molecule type" value="Transcribed_RNA"/>
</dbReference>
<reference evidence="1" key="1">
    <citation type="submission" date="2018-02" db="EMBL/GenBank/DDBJ databases">
        <title>Rhizophora mucronata_Transcriptome.</title>
        <authorList>
            <person name="Meera S.P."/>
            <person name="Sreeshan A."/>
            <person name="Augustine A."/>
        </authorList>
    </citation>
    <scope>NUCLEOTIDE SEQUENCE</scope>
    <source>
        <tissue evidence="1">Leaf</tissue>
    </source>
</reference>
<protein>
    <submittedName>
        <fullName evidence="1">Uncharacterized protein</fullName>
    </submittedName>
</protein>